<feature type="chain" id="PRO_5031062121" description="DUF4843 domain-containing protein" evidence="2">
    <location>
        <begin position="22"/>
        <end position="245"/>
    </location>
</feature>
<evidence type="ECO:0000313" key="4">
    <source>
        <dbReference type="Proteomes" id="UP000546007"/>
    </source>
</evidence>
<keyword evidence="4" id="KW-1185">Reference proteome</keyword>
<dbReference type="AlphaFoldDB" id="A0A7W6I0E2"/>
<proteinExistence type="predicted"/>
<sequence>MKQMIIRLMIAALAISLWVSCDQEKTIMYRQEAGVRFMYQAEDEYSFVDNYGETVHLYYITVATTGDSVDYERKVSIAVVENDTNYVNTARPEQYKLLEGVVPAGSFSGEVPVEIHCTPDMSDSSFVVNIKLVPNEDFPLAGFDNRYFELSMTNQLVKPKNWGNLAFYFGQQFSISWYRFILNVLNVSYIPYPSAQEGDEKWSYNQLLANAGKVKAALLQYNREHPNDPLRHEDGDYAGDEVKMP</sequence>
<evidence type="ECO:0000256" key="2">
    <source>
        <dbReference type="SAM" id="SignalP"/>
    </source>
</evidence>
<feature type="signal peptide" evidence="2">
    <location>
        <begin position="1"/>
        <end position="21"/>
    </location>
</feature>
<evidence type="ECO:0000313" key="3">
    <source>
        <dbReference type="EMBL" id="MBB4027749.1"/>
    </source>
</evidence>
<reference evidence="3 4" key="1">
    <citation type="submission" date="2020-08" db="EMBL/GenBank/DDBJ databases">
        <title>Genomic Encyclopedia of Type Strains, Phase IV (KMG-IV): sequencing the most valuable type-strain genomes for metagenomic binning, comparative biology and taxonomic classification.</title>
        <authorList>
            <person name="Goeker M."/>
        </authorList>
    </citation>
    <scope>NUCLEOTIDE SEQUENCE [LARGE SCALE GENOMIC DNA]</scope>
    <source>
        <strain evidence="3 4">DSM 105721</strain>
    </source>
</reference>
<dbReference type="EMBL" id="JACIES010000012">
    <property type="protein sequence ID" value="MBB4027749.1"/>
    <property type="molecule type" value="Genomic_DNA"/>
</dbReference>
<dbReference type="InterPro" id="IPR032299">
    <property type="entry name" value="DUF4843"/>
</dbReference>
<evidence type="ECO:0008006" key="5">
    <source>
        <dbReference type="Google" id="ProtNLM"/>
    </source>
</evidence>
<dbReference type="RefSeq" id="WP_164719534.1">
    <property type="nucleotide sequence ID" value="NZ_AP028155.1"/>
</dbReference>
<dbReference type="GeneID" id="93099799"/>
<evidence type="ECO:0000256" key="1">
    <source>
        <dbReference type="SAM" id="MobiDB-lite"/>
    </source>
</evidence>
<dbReference type="Pfam" id="PF16132">
    <property type="entry name" value="DUF4843"/>
    <property type="match status" value="1"/>
</dbReference>
<protein>
    <recommendedName>
        <fullName evidence="5">DUF4843 domain-containing protein</fullName>
    </recommendedName>
</protein>
<keyword evidence="2" id="KW-0732">Signal</keyword>
<dbReference type="Proteomes" id="UP000546007">
    <property type="component" value="Unassembled WGS sequence"/>
</dbReference>
<dbReference type="PROSITE" id="PS51257">
    <property type="entry name" value="PROKAR_LIPOPROTEIN"/>
    <property type="match status" value="1"/>
</dbReference>
<feature type="region of interest" description="Disordered" evidence="1">
    <location>
        <begin position="225"/>
        <end position="245"/>
    </location>
</feature>
<name>A0A7W6I0E2_9BACT</name>
<accession>A0A7W6I0E2</accession>
<comment type="caution">
    <text evidence="3">The sequence shown here is derived from an EMBL/GenBank/DDBJ whole genome shotgun (WGS) entry which is preliminary data.</text>
</comment>
<gene>
    <name evidence="3" type="ORF">GGR14_003563</name>
</gene>
<organism evidence="3 4">
    <name type="scientific">Butyricimonas faecihominis</name>
    <dbReference type="NCBI Taxonomy" id="1472416"/>
    <lineage>
        <taxon>Bacteria</taxon>
        <taxon>Pseudomonadati</taxon>
        <taxon>Bacteroidota</taxon>
        <taxon>Bacteroidia</taxon>
        <taxon>Bacteroidales</taxon>
        <taxon>Odoribacteraceae</taxon>
        <taxon>Butyricimonas</taxon>
    </lineage>
</organism>